<evidence type="ECO:0000313" key="1">
    <source>
        <dbReference type="EMBL" id="CAG8536605.1"/>
    </source>
</evidence>
<dbReference type="EMBL" id="CAJVQA010002101">
    <property type="protein sequence ID" value="CAG8536605.1"/>
    <property type="molecule type" value="Genomic_DNA"/>
</dbReference>
<keyword evidence="2" id="KW-1185">Reference proteome</keyword>
<dbReference type="AlphaFoldDB" id="A0A9N9AQK6"/>
<proteinExistence type="predicted"/>
<dbReference type="Proteomes" id="UP000789759">
    <property type="component" value="Unassembled WGS sequence"/>
</dbReference>
<gene>
    <name evidence="1" type="ORF">CPELLU_LOCUS4098</name>
</gene>
<protein>
    <submittedName>
        <fullName evidence="1">16893_t:CDS:1</fullName>
    </submittedName>
</protein>
<comment type="caution">
    <text evidence="1">The sequence shown here is derived from an EMBL/GenBank/DDBJ whole genome shotgun (WGS) entry which is preliminary data.</text>
</comment>
<accession>A0A9N9AQK6</accession>
<name>A0A9N9AQK6_9GLOM</name>
<sequence>MELLKKLFETPSPTPAGTIVNTPPGNLAQGATTVLTWQYTASPQQNATVATLRVINNSTGNTTPISNSLNLADQKLSWTVNVPPGTYYLALNDGTGDKYSGFFTVVAGTTAPGASVAPPAGKSSNAPSASANTAASFTGSSVSGYKLLFSLMVVAAVMVHFA</sequence>
<reference evidence="1" key="1">
    <citation type="submission" date="2021-06" db="EMBL/GenBank/DDBJ databases">
        <authorList>
            <person name="Kallberg Y."/>
            <person name="Tangrot J."/>
            <person name="Rosling A."/>
        </authorList>
    </citation>
    <scope>NUCLEOTIDE SEQUENCE</scope>
    <source>
        <strain evidence="1">FL966</strain>
    </source>
</reference>
<evidence type="ECO:0000313" key="2">
    <source>
        <dbReference type="Proteomes" id="UP000789759"/>
    </source>
</evidence>
<dbReference type="OrthoDB" id="2317675at2759"/>
<organism evidence="1 2">
    <name type="scientific">Cetraspora pellucida</name>
    <dbReference type="NCBI Taxonomy" id="1433469"/>
    <lineage>
        <taxon>Eukaryota</taxon>
        <taxon>Fungi</taxon>
        <taxon>Fungi incertae sedis</taxon>
        <taxon>Mucoromycota</taxon>
        <taxon>Glomeromycotina</taxon>
        <taxon>Glomeromycetes</taxon>
        <taxon>Diversisporales</taxon>
        <taxon>Gigasporaceae</taxon>
        <taxon>Cetraspora</taxon>
    </lineage>
</organism>